<dbReference type="SMART" id="SM00112">
    <property type="entry name" value="CA"/>
    <property type="match status" value="11"/>
</dbReference>
<dbReference type="Pfam" id="PF00354">
    <property type="entry name" value="Pentaxin"/>
    <property type="match status" value="2"/>
</dbReference>
<dbReference type="PROSITE" id="PS51820">
    <property type="entry name" value="PA14"/>
    <property type="match status" value="2"/>
</dbReference>
<name>A0A2S7K1W9_9PROT</name>
<dbReference type="PANTHER" id="PTHR24026">
    <property type="entry name" value="FAT ATYPICAL CADHERIN-RELATED"/>
    <property type="match status" value="1"/>
</dbReference>
<dbReference type="InterPro" id="IPR011658">
    <property type="entry name" value="PA14_dom"/>
</dbReference>
<dbReference type="PROSITE" id="PS50268">
    <property type="entry name" value="CADHERIN_2"/>
    <property type="match status" value="12"/>
</dbReference>
<dbReference type="Gene3D" id="2.150.10.10">
    <property type="entry name" value="Serralysin-like metalloprotease, C-terminal"/>
    <property type="match status" value="6"/>
</dbReference>
<comment type="caution">
    <text evidence="7">The sequence shown here is derived from an EMBL/GenBank/DDBJ whole genome shotgun (WGS) entry which is preliminary data.</text>
</comment>
<feature type="domain" description="Cadherin" evidence="4">
    <location>
        <begin position="600"/>
        <end position="692"/>
    </location>
</feature>
<dbReference type="SUPFAM" id="SSF56988">
    <property type="entry name" value="Anthrax protective antigen"/>
    <property type="match status" value="2"/>
</dbReference>
<dbReference type="InterPro" id="IPR037524">
    <property type="entry name" value="PA14/GLEYA"/>
</dbReference>
<feature type="region of interest" description="Disordered" evidence="3">
    <location>
        <begin position="2514"/>
        <end position="2564"/>
    </location>
</feature>
<dbReference type="EMBL" id="PJCH01000015">
    <property type="protein sequence ID" value="PQA86461.1"/>
    <property type="molecule type" value="Genomic_DNA"/>
</dbReference>
<feature type="domain" description="Cadherin" evidence="4">
    <location>
        <begin position="697"/>
        <end position="780"/>
    </location>
</feature>
<feature type="domain" description="Cadherin" evidence="4">
    <location>
        <begin position="1043"/>
        <end position="1127"/>
    </location>
</feature>
<dbReference type="CDD" id="cd11304">
    <property type="entry name" value="Cadherin_repeat"/>
    <property type="match status" value="10"/>
</dbReference>
<dbReference type="InterPro" id="IPR018511">
    <property type="entry name" value="Hemolysin-typ_Ca-bd_CS"/>
</dbReference>
<evidence type="ECO:0000259" key="4">
    <source>
        <dbReference type="PROSITE" id="PS50268"/>
    </source>
</evidence>
<keyword evidence="2" id="KW-0472">Membrane</keyword>
<keyword evidence="8" id="KW-1185">Reference proteome</keyword>
<dbReference type="InterPro" id="IPR013320">
    <property type="entry name" value="ConA-like_dom_sf"/>
</dbReference>
<keyword evidence="1" id="KW-0812">Transmembrane</keyword>
<dbReference type="GO" id="GO:0007156">
    <property type="term" value="P:homophilic cell adhesion via plasma membrane adhesion molecules"/>
    <property type="evidence" value="ECO:0007669"/>
    <property type="project" value="InterPro"/>
</dbReference>
<dbReference type="RefSeq" id="WP_104831673.1">
    <property type="nucleotide sequence ID" value="NZ_PJCH01000015.1"/>
</dbReference>
<feature type="domain" description="Pentraxin (PTX)" evidence="6">
    <location>
        <begin position="1718"/>
        <end position="1931"/>
    </location>
</feature>
<evidence type="ECO:0000313" key="8">
    <source>
        <dbReference type="Proteomes" id="UP000239504"/>
    </source>
</evidence>
<dbReference type="SUPFAM" id="SSF51120">
    <property type="entry name" value="beta-Roll"/>
    <property type="match status" value="6"/>
</dbReference>
<dbReference type="Pfam" id="PF07691">
    <property type="entry name" value="PA14"/>
    <property type="match status" value="2"/>
</dbReference>
<dbReference type="Gene3D" id="2.60.40.60">
    <property type="entry name" value="Cadherins"/>
    <property type="match status" value="9"/>
</dbReference>
<feature type="region of interest" description="Disordered" evidence="3">
    <location>
        <begin position="2287"/>
        <end position="2343"/>
    </location>
</feature>
<dbReference type="InterPro" id="IPR011049">
    <property type="entry name" value="Serralysin-like_metalloprot_C"/>
</dbReference>
<feature type="compositionally biased region" description="Basic and acidic residues" evidence="3">
    <location>
        <begin position="29"/>
        <end position="51"/>
    </location>
</feature>
<evidence type="ECO:0000256" key="1">
    <source>
        <dbReference type="ARBA" id="ARBA00022692"/>
    </source>
</evidence>
<feature type="region of interest" description="Disordered" evidence="3">
    <location>
        <begin position="1"/>
        <end position="195"/>
    </location>
</feature>
<evidence type="ECO:0000313" key="7">
    <source>
        <dbReference type="EMBL" id="PQA86461.1"/>
    </source>
</evidence>
<feature type="domain" description="PA14" evidence="5">
    <location>
        <begin position="877"/>
        <end position="1024"/>
    </location>
</feature>
<sequence length="3036" mass="310319">MAKDKSGPEETPKQPGSDAAGNRQGADFQRTHEDDSLESDRESLKKAREIEDQGFDSDAAADGYGNLHFGDQNLEDAETGGAPAQDGENISSVIAGAAAPQNKGAETENSKTGVNEAQTNFDNELSAAPETNANNQSSLSPLANDAAAQNASGGVPVAAPAANTPRAPEGVSASQSHGGAQGGNPFGDQAPVNDAPTDIVLSASEVAENAPGAVIASLEALDPDLEDASTFTIVSDESGLFEIVGDELKLKDGAVLDYEAQDNYVLTLRATDSAGNVFDKTVTLDVTDVNEAPEDLNLSGTSLAENADGAIVATLSASDPDAGDTATFAIADDPSGLFEVVGDQLKLKDSAAADFEQQDSYELTLRAADRDGAAIERTVTINVADVNEAPTDISLSAAGVAENDAGATVGTLSVADPDIGDSASYAIAEDASGLFEVVGDELRLKPGVSLDHEARDSYDLTLRVTDGAGNSFDKPVTVSVADINETPTDIALSASGVAENDAGATVATLSAVDPDIGDSASYAIAEDASGLFEIVGDELRLKPGLALDHEARDSYDLTLRVTDGAGNSFDKPVTISVADVNETPTDITLSATDVAENDAGATVGTLSVADPDVGDSASYAIAEDASGLFEVVGDELRLKPGVALDHETQESYDLTLRVTDGAGNGFDKPVTISVADINETPTDIMLSAAPVAENDAGAVVGTLSAMDPDFGDSASFAIADDPSGLFEVVGDEVRLKAGAALDFESQDSHDILVEATDSAGNVFGKTVTINVADVNEAPGAISLSSTDISENADGAVVGTLSAVDPDAGDAVSYTVSDDRFEVVGDELKLKPGVSFDYETAAPIDVTVTASDAGGLTSEQNFTLTVTDANEGPSLGLVSSPGLKASYYDIGHSLSDLDEIDFNAPPNAESVVDSIDYMQGQQAFWDGAPGNYFAAKYEGQLVVNEGGTYTFSMASDDGSMLFIDGEPVIDNDGLHGTRTDTMTVDLEAGAHDIEVRYFENTGSQTLRLSWSGPDTGGATEVIGGEAFEHGYSAGSLSVAEDTAGAVVAELTVADPDAGDSHAFAVSDDRFEVVNEDGTYVLKLKDGESLDYESEPSVDLSVTVTDSGGASDVMSFSVGVENVNSAPEIALQGGEGLKGSYYNIGHSLSDLDQVDFNAAPDAEGVVDSLNYTQGQEAFWDGAPGDYFAAKYEGQVMVGEGGAYTFSMASDDGSMLFIDGEPVLDNDGLHSTRTRTVTVDLDEGAHDIEVRYFENGGEATLQLSWAGPDTGGVTEVIGGDSYRLPGVTDEDRLGVTENTPGDHAALLSIADPDGDAVSIAVSDDRFEVVEDDSGYVLKLKDDADVNYEEGSEINVTVTATDAHGESASESFDIPVADLTETPTDFALSPAASPGVLSLNRDGGGDDAAIASDMAGFPTDALTVEVAFASDQTDVGNGAPLFSYAASDGSDNEALLWMEGSSGKLHVFLASQKINTGVDNASLLDGEQHQVSFTWDQASNELKVYVDGETAFETSVNIRDLKSGGSLVFGQEQDSEGGGFNSGQVFEGEIAEVRIFDYARSGEEIAANKGAPIASPDTEPGLVNNWVMNAETGGVIEDLVGADDLSLQNGAYVEGGEAFDVPTVVENQPGAVAGVLSATDPDNGGPVTEFAIVDDPSGAFEIVGNEIRLKDGVSLNHETQDSHDITVEAISASGDTVQSTFTVAVGDIDEAPVDFYLAPANRPNALALNTDGGVDDGALAMNLEGFPTDALTVEVAFASDQTDVGAGTPLFSYAASDGSNNEALLFLDGGSGDLNIYIAGQSINTGVTNASLLDGDRHQVSFTWDQASNELKLFVDGETAFETSVNIRDLKSGGSLAFGQEQDSEGGSFDTGQVFEGEIYEARIFDYARSPEEIADHAGRPLANPDTEPGLVNNWVMTSAPGGEIEDLAGADNLQLVNGADVTMSALSDAPMVVENDAGAVIGTLAAADPETGGAVTQFVIADDPSGAFEIVGDQLKLKDGAALDYETQSSHQVTVNAVGAGGETTLMTFTIDVADVEDYNVIEGAAGADTLRGTAQNDMIAGGAGDDVIRGRNGDDILSGDEGNDNIRGNAGDDVIAGGDGNDVIRGDAGADELSGGAGDDRIYADGADTSIDGGEGYDRVVVQGDEDFAINMAASNVEQVHGGAGSDAIDASSATESVRQYGRDGDDVLTGGAGDDVQRGGAGDDVIAGGAGNDVLRGDAGADALSGGAGDDRIYADGADTSIDGGEGYDRVIVQGDEDFAIDMAASNVEQVHGGAGSDAIDASGATEGVRQYGRDGDDALTGGAGDDVQRGGAGDDVIAGGDGNDVIRGDAGADELSGGAGDDRIYADGADTAIDGGEGYDRVIVQGDEDFSIDMAASNVEQVHGGAGSDAIDASGATEGVRQYGRDGDDALTGGAGDDVQRGGAGDDVIAGGAGDDVIRGDAGADELSGGAGDDRIYADGADTAIDGGEGYDRVIVQGDEDFSIDMAASNVEQVHGGAGSDAIDASGATESVRQYGRDGDDVLTGGTGDDVQRGGEGNDVVSGGAGDDVVRGDAGDDVLTGGEGDDRIYGGDGEDMAVFSGNRADYTIEQLNDTAYRVIDNRDGTPDGTDRVYDVEHFEFADQTIDAGNILNEPPTDISLEPALSTRAVGAEVSNGNIATADGGGSGVAGVNFGGAVAGTGMVTLAFAAVDNSFELLVNGESLTGRTVQLQSNVYDSGSQAFLQFEDGSAMTTPWTASADGSPRVIVQVTENGVDVMATRTPDSTEYESMTLVNGAFTPPSFLDGDNTVTVVNPNDDGPDGLSVEVFAEYDEAVEGPLEGVDGAVVGTLSADDADASGAASFAIADDPSGLFEVAGDQLKVKDGVSLDYDSQSSHEIVIEATDDQGAIYQETVTVNVQEVQSASEFLFGGAGDDVLEGGAGDDFLYGGGGDDVLQGGAGDDFMSGGDGSDVFVYEMGDGNDHIEGGAGAGWTDTIQLQDGATPVGELGTDWTVELSQGSVVSSDEHGLIFSEDADGVITLADGSTIDFADVEQVTY</sequence>
<dbReference type="Gene3D" id="2.60.120.380">
    <property type="match status" value="1"/>
</dbReference>
<feature type="domain" description="PA14" evidence="5">
    <location>
        <begin position="1130"/>
        <end position="1278"/>
    </location>
</feature>
<dbReference type="SMART" id="SM00758">
    <property type="entry name" value="PA14"/>
    <property type="match status" value="2"/>
</dbReference>
<dbReference type="Pfam" id="PF00353">
    <property type="entry name" value="HemolysinCabind"/>
    <property type="match status" value="10"/>
</dbReference>
<evidence type="ECO:0000259" key="6">
    <source>
        <dbReference type="PROSITE" id="PS51828"/>
    </source>
</evidence>
<dbReference type="Proteomes" id="UP000239504">
    <property type="component" value="Unassembled WGS sequence"/>
</dbReference>
<dbReference type="Gene3D" id="3.90.182.10">
    <property type="entry name" value="Toxin - Anthrax Protective Antigen,domain 1"/>
    <property type="match status" value="1"/>
</dbReference>
<feature type="domain" description="Cadherin" evidence="4">
    <location>
        <begin position="1619"/>
        <end position="1717"/>
    </location>
</feature>
<proteinExistence type="predicted"/>
<feature type="domain" description="Cadherin" evidence="4">
    <location>
        <begin position="2823"/>
        <end position="2908"/>
    </location>
</feature>
<keyword evidence="2" id="KW-1133">Transmembrane helix</keyword>
<feature type="domain" description="Cadherin" evidence="4">
    <location>
        <begin position="1955"/>
        <end position="2048"/>
    </location>
</feature>
<evidence type="ECO:0000256" key="3">
    <source>
        <dbReference type="SAM" id="MobiDB-lite"/>
    </source>
</evidence>
<reference evidence="7 8" key="1">
    <citation type="submission" date="2017-12" db="EMBL/GenBank/DDBJ databases">
        <authorList>
            <person name="Hurst M.R.H."/>
        </authorList>
    </citation>
    <scope>NUCLEOTIDE SEQUENCE [LARGE SCALE GENOMIC DNA]</scope>
    <source>
        <strain evidence="7 8">SY-3-19</strain>
    </source>
</reference>
<feature type="compositionally biased region" description="Basic and acidic residues" evidence="3">
    <location>
        <begin position="1"/>
        <end position="12"/>
    </location>
</feature>
<dbReference type="PANTHER" id="PTHR24026:SF126">
    <property type="entry name" value="PROTOCADHERIN FAT 4"/>
    <property type="match status" value="1"/>
</dbReference>
<dbReference type="SMART" id="SM00159">
    <property type="entry name" value="PTX"/>
    <property type="match status" value="1"/>
</dbReference>
<dbReference type="PROSITE" id="PS51828">
    <property type="entry name" value="PTX_2"/>
    <property type="match status" value="2"/>
</dbReference>
<dbReference type="PRINTS" id="PR00313">
    <property type="entry name" value="CABNDNGRPT"/>
</dbReference>
<dbReference type="InterPro" id="IPR015919">
    <property type="entry name" value="Cadherin-like_sf"/>
</dbReference>
<gene>
    <name evidence="7" type="ORF">CW354_19220</name>
</gene>
<feature type="region of interest" description="Disordered" evidence="3">
    <location>
        <begin position="2161"/>
        <end position="2203"/>
    </location>
</feature>
<organism evidence="7 8">
    <name type="scientific">Hyphococcus luteus</name>
    <dbReference type="NCBI Taxonomy" id="2058213"/>
    <lineage>
        <taxon>Bacteria</taxon>
        <taxon>Pseudomonadati</taxon>
        <taxon>Pseudomonadota</taxon>
        <taxon>Alphaproteobacteria</taxon>
        <taxon>Parvularculales</taxon>
        <taxon>Parvularculaceae</taxon>
        <taxon>Hyphococcus</taxon>
    </lineage>
</organism>
<evidence type="ECO:0000256" key="2">
    <source>
        <dbReference type="ARBA" id="ARBA00022989"/>
    </source>
</evidence>
<feature type="domain" description="Pentraxin (PTX)" evidence="6">
    <location>
        <begin position="1389"/>
        <end position="1602"/>
    </location>
</feature>
<evidence type="ECO:0000259" key="5">
    <source>
        <dbReference type="PROSITE" id="PS51820"/>
    </source>
</evidence>
<dbReference type="Pfam" id="PF00028">
    <property type="entry name" value="Cadherin"/>
    <property type="match status" value="5"/>
</dbReference>
<dbReference type="OrthoDB" id="8421704at2"/>
<feature type="domain" description="Cadherin" evidence="4">
    <location>
        <begin position="794"/>
        <end position="882"/>
    </location>
</feature>
<feature type="compositionally biased region" description="Polar residues" evidence="3">
    <location>
        <begin position="110"/>
        <end position="141"/>
    </location>
</feature>
<protein>
    <submittedName>
        <fullName evidence="7">Uncharacterized protein</fullName>
    </submittedName>
</protein>
<feature type="region of interest" description="Disordered" evidence="3">
    <location>
        <begin position="2404"/>
        <end position="2425"/>
    </location>
</feature>
<feature type="domain" description="Cadherin" evidence="4">
    <location>
        <begin position="309"/>
        <end position="392"/>
    </location>
</feature>
<feature type="compositionally biased region" description="Low complexity" evidence="3">
    <location>
        <begin position="150"/>
        <end position="178"/>
    </location>
</feature>
<dbReference type="GO" id="GO:0005886">
    <property type="term" value="C:plasma membrane"/>
    <property type="evidence" value="ECO:0007669"/>
    <property type="project" value="UniProtKB-SubCell"/>
</dbReference>
<dbReference type="GO" id="GO:0005509">
    <property type="term" value="F:calcium ion binding"/>
    <property type="evidence" value="ECO:0007669"/>
    <property type="project" value="InterPro"/>
</dbReference>
<dbReference type="SUPFAM" id="SSF49899">
    <property type="entry name" value="Concanavalin A-like lectins/glucanases"/>
    <property type="match status" value="2"/>
</dbReference>
<dbReference type="InterPro" id="IPR001343">
    <property type="entry name" value="Hemolysn_Ca-bd"/>
</dbReference>
<dbReference type="Gene3D" id="2.60.120.200">
    <property type="match status" value="2"/>
</dbReference>
<dbReference type="PROSITE" id="PS00330">
    <property type="entry name" value="HEMOLYSIN_CALCIUM"/>
    <property type="match status" value="8"/>
</dbReference>
<dbReference type="InterPro" id="IPR001759">
    <property type="entry name" value="PTX_dom"/>
</dbReference>
<feature type="domain" description="Cadherin" evidence="4">
    <location>
        <begin position="205"/>
        <end position="295"/>
    </location>
</feature>
<accession>A0A2S7K1W9</accession>
<dbReference type="SUPFAM" id="SSF49313">
    <property type="entry name" value="Cadherin-like"/>
    <property type="match status" value="11"/>
</dbReference>
<feature type="domain" description="Cadherin" evidence="4">
    <location>
        <begin position="1284"/>
        <end position="1388"/>
    </location>
</feature>
<dbReference type="InterPro" id="IPR002126">
    <property type="entry name" value="Cadherin-like_dom"/>
</dbReference>
<feature type="domain" description="Cadherin" evidence="4">
    <location>
        <begin position="503"/>
        <end position="586"/>
    </location>
</feature>
<feature type="domain" description="Cadherin" evidence="4">
    <location>
        <begin position="406"/>
        <end position="489"/>
    </location>
</feature>